<evidence type="ECO:0000256" key="2">
    <source>
        <dbReference type="ARBA" id="ARBA00012247"/>
    </source>
</evidence>
<accession>A0A0B7JRX1</accession>
<evidence type="ECO:0000256" key="1">
    <source>
        <dbReference type="ARBA" id="ARBA00007277"/>
    </source>
</evidence>
<name>A0A0B7JRX1_BIOOC</name>
<dbReference type="SUPFAM" id="SSF51695">
    <property type="entry name" value="PLC-like phosphodiesterases"/>
    <property type="match status" value="1"/>
</dbReference>
<comment type="similarity">
    <text evidence="1">Belongs to the glycerophosphoryl diester phosphodiesterase family.</text>
</comment>
<keyword evidence="4" id="KW-0319">Glycerol metabolism</keyword>
<feature type="chain" id="PRO_5002118922" description="glycerophosphodiester phosphodiesterase" evidence="7">
    <location>
        <begin position="19"/>
        <end position="429"/>
    </location>
</feature>
<dbReference type="Gene3D" id="3.20.20.190">
    <property type="entry name" value="Phosphatidylinositol (PI) phosphodiesterase"/>
    <property type="match status" value="1"/>
</dbReference>
<dbReference type="PROSITE" id="PS51257">
    <property type="entry name" value="PROKAR_LIPOPROTEIN"/>
    <property type="match status" value="1"/>
</dbReference>
<feature type="domain" description="GP-PDE" evidence="8">
    <location>
        <begin position="86"/>
        <end position="373"/>
    </location>
</feature>
<keyword evidence="5" id="KW-0378">Hydrolase</keyword>
<evidence type="ECO:0000256" key="5">
    <source>
        <dbReference type="ARBA" id="ARBA00022801"/>
    </source>
</evidence>
<protein>
    <recommendedName>
        <fullName evidence="2">glycerophosphodiester phosphodiesterase</fullName>
        <ecNumber evidence="2">3.1.4.46</ecNumber>
    </recommendedName>
</protein>
<evidence type="ECO:0000256" key="4">
    <source>
        <dbReference type="ARBA" id="ARBA00022798"/>
    </source>
</evidence>
<evidence type="ECO:0000256" key="7">
    <source>
        <dbReference type="SAM" id="SignalP"/>
    </source>
</evidence>
<dbReference type="Pfam" id="PF03009">
    <property type="entry name" value="GDPD"/>
    <property type="match status" value="1"/>
</dbReference>
<evidence type="ECO:0000256" key="6">
    <source>
        <dbReference type="ARBA" id="ARBA00047512"/>
    </source>
</evidence>
<dbReference type="GO" id="GO:0006629">
    <property type="term" value="P:lipid metabolic process"/>
    <property type="evidence" value="ECO:0007669"/>
    <property type="project" value="InterPro"/>
</dbReference>
<keyword evidence="3 7" id="KW-0732">Signal</keyword>
<dbReference type="InterPro" id="IPR030395">
    <property type="entry name" value="GP_PDE_dom"/>
</dbReference>
<reference evidence="9" key="1">
    <citation type="submission" date="2015-01" db="EMBL/GenBank/DDBJ databases">
        <authorList>
            <person name="Durling Mikael"/>
        </authorList>
    </citation>
    <scope>NUCLEOTIDE SEQUENCE</scope>
</reference>
<dbReference type="PANTHER" id="PTHR43620:SF7">
    <property type="entry name" value="GLYCEROPHOSPHODIESTER PHOSPHODIESTERASE GDPD5-RELATED"/>
    <property type="match status" value="1"/>
</dbReference>
<dbReference type="InterPro" id="IPR017946">
    <property type="entry name" value="PLC-like_Pdiesterase_TIM-brl"/>
</dbReference>
<dbReference type="PANTHER" id="PTHR43620">
    <property type="entry name" value="GLYCEROPHOSPHORYL DIESTER PHOSPHODIESTERASE"/>
    <property type="match status" value="1"/>
</dbReference>
<sequence>MRYSLATGLAALVATTAAASCSSTNSTNGVPAPPKNTTRKIKRVDLGPRPGYLVDDMDESPLKTELQQCLDTSTKPWKASTWSIGHRGGGTLNIPEHSVQSNMAGARMGAGILECDTAFTSDLELVCRHSQCDLHYTTNIVAIPELNAKCSTPFTPAANGKPATANCCTADITLAEFKTLCATMEGYNASAVTPQDFINNPPSWRTDLYSHCGEVLSVQDHIKLVKDLGLLHTAELKTPEVPMPFNGNYTQEIYAQQLIDEYRKGGVPPEDLYLQSFLYDDILFWLKNEPEYAAQAVFLDSYGETEEELPNAVANLTNYKADGVTYLSPPLPYLISAENGKMVMSEYAIKAKELGFKIIPWTVDRSGSLYDVKENNNYYFMYFKDAVNKDGDVFTMLDLMWKEIGIVAIFSDWSATLTFYANCFKIGLF</sequence>
<comment type="catalytic activity">
    <reaction evidence="6">
        <text>a sn-glycero-3-phosphodiester + H2O = an alcohol + sn-glycerol 3-phosphate + H(+)</text>
        <dbReference type="Rhea" id="RHEA:12969"/>
        <dbReference type="ChEBI" id="CHEBI:15377"/>
        <dbReference type="ChEBI" id="CHEBI:15378"/>
        <dbReference type="ChEBI" id="CHEBI:30879"/>
        <dbReference type="ChEBI" id="CHEBI:57597"/>
        <dbReference type="ChEBI" id="CHEBI:83408"/>
        <dbReference type="EC" id="3.1.4.46"/>
    </reaction>
</comment>
<proteinExistence type="inferred from homology"/>
<feature type="signal peptide" evidence="7">
    <location>
        <begin position="1"/>
        <end position="18"/>
    </location>
</feature>
<dbReference type="AlphaFoldDB" id="A0A0B7JRX1"/>
<evidence type="ECO:0000256" key="3">
    <source>
        <dbReference type="ARBA" id="ARBA00022729"/>
    </source>
</evidence>
<evidence type="ECO:0000259" key="8">
    <source>
        <dbReference type="Pfam" id="PF03009"/>
    </source>
</evidence>
<organism evidence="9">
    <name type="scientific">Bionectria ochroleuca</name>
    <name type="common">Gliocladium roseum</name>
    <dbReference type="NCBI Taxonomy" id="29856"/>
    <lineage>
        <taxon>Eukaryota</taxon>
        <taxon>Fungi</taxon>
        <taxon>Dikarya</taxon>
        <taxon>Ascomycota</taxon>
        <taxon>Pezizomycotina</taxon>
        <taxon>Sordariomycetes</taxon>
        <taxon>Hypocreomycetidae</taxon>
        <taxon>Hypocreales</taxon>
        <taxon>Bionectriaceae</taxon>
        <taxon>Clonostachys</taxon>
    </lineage>
</organism>
<gene>
    <name evidence="9" type="ORF">BN869_000003808_1</name>
</gene>
<dbReference type="EMBL" id="CDPU01000008">
    <property type="protein sequence ID" value="CEO47753.1"/>
    <property type="molecule type" value="Genomic_DNA"/>
</dbReference>
<dbReference type="EC" id="3.1.4.46" evidence="2"/>
<evidence type="ECO:0000313" key="9">
    <source>
        <dbReference type="EMBL" id="CEO47753.1"/>
    </source>
</evidence>
<dbReference type="GO" id="GO:0008889">
    <property type="term" value="F:glycerophosphodiester phosphodiesterase activity"/>
    <property type="evidence" value="ECO:0007669"/>
    <property type="project" value="UniProtKB-EC"/>
</dbReference>
<dbReference type="GO" id="GO:0006071">
    <property type="term" value="P:glycerol metabolic process"/>
    <property type="evidence" value="ECO:0007669"/>
    <property type="project" value="UniProtKB-KW"/>
</dbReference>